<evidence type="ECO:0000313" key="3">
    <source>
        <dbReference type="Proteomes" id="UP000538147"/>
    </source>
</evidence>
<reference evidence="2 3" key="1">
    <citation type="submission" date="2020-08" db="EMBL/GenBank/DDBJ databases">
        <title>Genomic Encyclopedia of Type Strains, Phase IV (KMG-IV): sequencing the most valuable type-strain genomes for metagenomic binning, comparative biology and taxonomic classification.</title>
        <authorList>
            <person name="Goeker M."/>
        </authorList>
    </citation>
    <scope>NUCLEOTIDE SEQUENCE [LARGE SCALE GENOMIC DNA]</scope>
    <source>
        <strain evidence="2 3">DSM 102189</strain>
    </source>
</reference>
<dbReference type="Gene3D" id="1.10.1200.10">
    <property type="entry name" value="ACP-like"/>
    <property type="match status" value="1"/>
</dbReference>
<gene>
    <name evidence="2" type="ORF">FHS79_003585</name>
</gene>
<sequence>MNTLDLDPDLAIDLVEDVEREFDFTFTREEAERCWTVGDIYAVIVNHEPAEEVQIGKCGSAMTFYKIRGALDPDRTKGLTPGTALVTHGKPNKLFKMLKQETGFRLPDTKLTSLGMAGGYLLSVGFLIGIVALLNGYWEASGIAFVVGVLGVALGWTDPGRLPIGVATVGDLVRRTAALNARLLQIEGGRSCGVWSILTALAAEHGSLQPDQITKATFLHRKSMKLASAA</sequence>
<dbReference type="Proteomes" id="UP000538147">
    <property type="component" value="Unassembled WGS sequence"/>
</dbReference>
<keyword evidence="1" id="KW-0472">Membrane</keyword>
<dbReference type="EMBL" id="JACIIV010000045">
    <property type="protein sequence ID" value="MBB6229384.1"/>
    <property type="molecule type" value="Genomic_DNA"/>
</dbReference>
<keyword evidence="3" id="KW-1185">Reference proteome</keyword>
<organism evidence="2 3">
    <name type="scientific">Polymorphobacter multimanifer</name>
    <dbReference type="NCBI Taxonomy" id="1070431"/>
    <lineage>
        <taxon>Bacteria</taxon>
        <taxon>Pseudomonadati</taxon>
        <taxon>Pseudomonadota</taxon>
        <taxon>Alphaproteobacteria</taxon>
        <taxon>Sphingomonadales</taxon>
        <taxon>Sphingosinicellaceae</taxon>
        <taxon>Polymorphobacter</taxon>
    </lineage>
</organism>
<evidence type="ECO:0000256" key="1">
    <source>
        <dbReference type="SAM" id="Phobius"/>
    </source>
</evidence>
<comment type="caution">
    <text evidence="2">The sequence shown here is derived from an EMBL/GenBank/DDBJ whole genome shotgun (WGS) entry which is preliminary data.</text>
</comment>
<feature type="transmembrane region" description="Helical" evidence="1">
    <location>
        <begin position="114"/>
        <end position="134"/>
    </location>
</feature>
<protein>
    <submittedName>
        <fullName evidence="2">Uncharacterized protein</fullName>
    </submittedName>
</protein>
<dbReference type="InterPro" id="IPR036736">
    <property type="entry name" value="ACP-like_sf"/>
</dbReference>
<keyword evidence="1" id="KW-1133">Transmembrane helix</keyword>
<name>A0A841LA23_9SPHN</name>
<feature type="transmembrane region" description="Helical" evidence="1">
    <location>
        <begin position="140"/>
        <end position="157"/>
    </location>
</feature>
<accession>A0A841LA23</accession>
<dbReference type="RefSeq" id="WP_184203038.1">
    <property type="nucleotide sequence ID" value="NZ_BMOX01000084.1"/>
</dbReference>
<proteinExistence type="predicted"/>
<evidence type="ECO:0000313" key="2">
    <source>
        <dbReference type="EMBL" id="MBB6229384.1"/>
    </source>
</evidence>
<dbReference type="AlphaFoldDB" id="A0A841LA23"/>
<keyword evidence="1" id="KW-0812">Transmembrane</keyword>